<dbReference type="RefSeq" id="WP_201928184.1">
    <property type="nucleotide sequence ID" value="NZ_JAERPO010000002.1"/>
</dbReference>
<gene>
    <name evidence="2" type="ORF">K5P26_11335</name>
</gene>
<reference evidence="2" key="1">
    <citation type="submission" date="2021-08" db="EMBL/GenBank/DDBJ databases">
        <title>Sphingopyxis panaciterrulae sp. nov., isolated from the surface water of the Yellow Sea.</title>
        <authorList>
            <person name="Gao Z."/>
            <person name="Zhang D."/>
            <person name="Zhang A."/>
        </authorList>
    </citation>
    <scope>NUCLEOTIDE SEQUENCE</scope>
    <source>
        <strain evidence="2">XHP0097</strain>
    </source>
</reference>
<evidence type="ECO:0000256" key="1">
    <source>
        <dbReference type="SAM" id="Phobius"/>
    </source>
</evidence>
<dbReference type="EMBL" id="JAILXK010000002">
    <property type="protein sequence ID" value="MBY4637730.1"/>
    <property type="molecule type" value="Genomic_DNA"/>
</dbReference>
<keyword evidence="1" id="KW-0472">Membrane</keyword>
<name>A0ABS7MFD1_9SPHN</name>
<sequence length="163" mass="17473">MTFLAENPAARLRRLANDTSATSMIELALLSPIAAMLLMGLVDTSFGFQKKLETEQVAQRVVEKATSYGNAGSDYSGLPQEAAEAANVPQSAVTMDKWLACDRVRQQNFDGTCPANQEISRHISIAIASSYAPMFPYGPLGQAVGAQEDGSIPFTVMSAVRIQ</sequence>
<dbReference type="Proteomes" id="UP001166571">
    <property type="component" value="Unassembled WGS sequence"/>
</dbReference>
<keyword evidence="1" id="KW-0812">Transmembrane</keyword>
<keyword evidence="3" id="KW-1185">Reference proteome</keyword>
<protein>
    <recommendedName>
        <fullName evidence="4">TadE-like protein</fullName>
    </recommendedName>
</protein>
<comment type="caution">
    <text evidence="2">The sequence shown here is derived from an EMBL/GenBank/DDBJ whole genome shotgun (WGS) entry which is preliminary data.</text>
</comment>
<accession>A0ABS7MFD1</accession>
<feature type="transmembrane region" description="Helical" evidence="1">
    <location>
        <begin position="20"/>
        <end position="42"/>
    </location>
</feature>
<evidence type="ECO:0000313" key="3">
    <source>
        <dbReference type="Proteomes" id="UP001166571"/>
    </source>
</evidence>
<evidence type="ECO:0008006" key="4">
    <source>
        <dbReference type="Google" id="ProtNLM"/>
    </source>
</evidence>
<proteinExistence type="predicted"/>
<evidence type="ECO:0000313" key="2">
    <source>
        <dbReference type="EMBL" id="MBY4637730.1"/>
    </source>
</evidence>
<organism evidence="2 3">
    <name type="scientific">Sphingopyxis jiangsuensis</name>
    <dbReference type="NCBI Taxonomy" id="2871171"/>
    <lineage>
        <taxon>Bacteria</taxon>
        <taxon>Pseudomonadati</taxon>
        <taxon>Pseudomonadota</taxon>
        <taxon>Alphaproteobacteria</taxon>
        <taxon>Sphingomonadales</taxon>
        <taxon>Sphingomonadaceae</taxon>
        <taxon>Sphingopyxis</taxon>
    </lineage>
</organism>
<keyword evidence="1" id="KW-1133">Transmembrane helix</keyword>